<name>A0A1B6K451_9HEMI</name>
<dbReference type="InterPro" id="IPR000477">
    <property type="entry name" value="RT_dom"/>
</dbReference>
<dbReference type="EMBL" id="GECU01001489">
    <property type="protein sequence ID" value="JAT06218.1"/>
    <property type="molecule type" value="Transcribed_RNA"/>
</dbReference>
<feature type="non-terminal residue" evidence="2">
    <location>
        <position position="1"/>
    </location>
</feature>
<dbReference type="Pfam" id="PF00078">
    <property type="entry name" value="RVT_1"/>
    <property type="match status" value="1"/>
</dbReference>
<dbReference type="AlphaFoldDB" id="A0A1B6K451"/>
<dbReference type="PANTHER" id="PTHR33332">
    <property type="entry name" value="REVERSE TRANSCRIPTASE DOMAIN-CONTAINING PROTEIN"/>
    <property type="match status" value="1"/>
</dbReference>
<dbReference type="PROSITE" id="PS50878">
    <property type="entry name" value="RT_POL"/>
    <property type="match status" value="1"/>
</dbReference>
<dbReference type="InterPro" id="IPR043502">
    <property type="entry name" value="DNA/RNA_pol_sf"/>
</dbReference>
<organism evidence="2">
    <name type="scientific">Homalodisca liturata</name>
    <dbReference type="NCBI Taxonomy" id="320908"/>
    <lineage>
        <taxon>Eukaryota</taxon>
        <taxon>Metazoa</taxon>
        <taxon>Ecdysozoa</taxon>
        <taxon>Arthropoda</taxon>
        <taxon>Hexapoda</taxon>
        <taxon>Insecta</taxon>
        <taxon>Pterygota</taxon>
        <taxon>Neoptera</taxon>
        <taxon>Paraneoptera</taxon>
        <taxon>Hemiptera</taxon>
        <taxon>Auchenorrhyncha</taxon>
        <taxon>Membracoidea</taxon>
        <taxon>Cicadellidae</taxon>
        <taxon>Cicadellinae</taxon>
        <taxon>Proconiini</taxon>
        <taxon>Homalodisca</taxon>
    </lineage>
</organism>
<dbReference type="SUPFAM" id="SSF56672">
    <property type="entry name" value="DNA/RNA polymerases"/>
    <property type="match status" value="1"/>
</dbReference>
<protein>
    <recommendedName>
        <fullName evidence="1">Reverse transcriptase domain-containing protein</fullName>
    </recommendedName>
</protein>
<feature type="domain" description="Reverse transcriptase" evidence="1">
    <location>
        <begin position="1"/>
        <end position="151"/>
    </location>
</feature>
<feature type="non-terminal residue" evidence="2">
    <location>
        <position position="151"/>
    </location>
</feature>
<evidence type="ECO:0000259" key="1">
    <source>
        <dbReference type="PROSITE" id="PS50878"/>
    </source>
</evidence>
<gene>
    <name evidence="2" type="ORF">g.100</name>
</gene>
<sequence>PISVLPIMSKVLETILKTQLTSFFESHLLLGDHQHGFRRDRSTTTALLSLSAEIIRAFEDGDSLALTLCDLSKAFDCVPHRILLDKMKKYGIREIALQTLENYLENRRQIVSIGGATSSSREIMHGVPQGSVLGPLLFIILVNDLRLNGQA</sequence>
<dbReference type="GO" id="GO:0071897">
    <property type="term" value="P:DNA biosynthetic process"/>
    <property type="evidence" value="ECO:0007669"/>
    <property type="project" value="UniProtKB-ARBA"/>
</dbReference>
<proteinExistence type="predicted"/>
<evidence type="ECO:0000313" key="2">
    <source>
        <dbReference type="EMBL" id="JAT06218.1"/>
    </source>
</evidence>
<accession>A0A1B6K451</accession>
<reference evidence="2" key="1">
    <citation type="submission" date="2015-11" db="EMBL/GenBank/DDBJ databases">
        <title>De novo transcriptome assembly of four potential Pierce s Disease insect vectors from Arizona vineyards.</title>
        <authorList>
            <person name="Tassone E.E."/>
        </authorList>
    </citation>
    <scope>NUCLEOTIDE SEQUENCE</scope>
</reference>